<gene>
    <name evidence="2" type="primary">POP3</name>
    <name evidence="2" type="ORF">LTR91_015978</name>
</gene>
<comment type="caution">
    <text evidence="2">The sequence shown here is derived from an EMBL/GenBank/DDBJ whole genome shotgun (WGS) entry which is preliminary data.</text>
</comment>
<dbReference type="GO" id="GO:0008033">
    <property type="term" value="P:tRNA processing"/>
    <property type="evidence" value="ECO:0007669"/>
    <property type="project" value="InterPro"/>
</dbReference>
<dbReference type="GO" id="GO:0034965">
    <property type="term" value="P:intronic box C/D snoRNA processing"/>
    <property type="evidence" value="ECO:0007669"/>
    <property type="project" value="TreeGrafter"/>
</dbReference>
<dbReference type="GO" id="GO:0000172">
    <property type="term" value="C:ribonuclease MRP complex"/>
    <property type="evidence" value="ECO:0007669"/>
    <property type="project" value="TreeGrafter"/>
</dbReference>
<keyword evidence="2" id="KW-0378">Hydrolase</keyword>
<organism evidence="2 3">
    <name type="scientific">Friedmanniomyces endolithicus</name>
    <dbReference type="NCBI Taxonomy" id="329885"/>
    <lineage>
        <taxon>Eukaryota</taxon>
        <taxon>Fungi</taxon>
        <taxon>Dikarya</taxon>
        <taxon>Ascomycota</taxon>
        <taxon>Pezizomycotina</taxon>
        <taxon>Dothideomycetes</taxon>
        <taxon>Dothideomycetidae</taxon>
        <taxon>Mycosphaerellales</taxon>
        <taxon>Teratosphaeriaceae</taxon>
        <taxon>Friedmanniomyces</taxon>
    </lineage>
</organism>
<dbReference type="EC" id="3.1.26.5" evidence="2"/>
<feature type="region of interest" description="Disordered" evidence="1">
    <location>
        <begin position="1"/>
        <end position="57"/>
    </location>
</feature>
<dbReference type="PANTHER" id="PTHR28272:SF1">
    <property type="entry name" value="RIBONUCLEASES P_MRP PROTEIN SUBUNIT POP3"/>
    <property type="match status" value="1"/>
</dbReference>
<evidence type="ECO:0000313" key="3">
    <source>
        <dbReference type="Proteomes" id="UP001175353"/>
    </source>
</evidence>
<dbReference type="GO" id="GO:0006364">
    <property type="term" value="P:rRNA processing"/>
    <property type="evidence" value="ECO:0007669"/>
    <property type="project" value="InterPro"/>
</dbReference>
<proteinExistence type="predicted"/>
<feature type="compositionally biased region" description="Basic residues" evidence="1">
    <location>
        <begin position="21"/>
        <end position="34"/>
    </location>
</feature>
<evidence type="ECO:0000256" key="1">
    <source>
        <dbReference type="SAM" id="MobiDB-lite"/>
    </source>
</evidence>
<dbReference type="Proteomes" id="UP001175353">
    <property type="component" value="Unassembled WGS sequence"/>
</dbReference>
<dbReference type="GO" id="GO:0000171">
    <property type="term" value="F:ribonuclease MRP activity"/>
    <property type="evidence" value="ECO:0007669"/>
    <property type="project" value="TreeGrafter"/>
</dbReference>
<reference evidence="2" key="1">
    <citation type="submission" date="2023-06" db="EMBL/GenBank/DDBJ databases">
        <title>Black Yeasts Isolated from many extreme environments.</title>
        <authorList>
            <person name="Coleine C."/>
            <person name="Stajich J.E."/>
            <person name="Selbmann L."/>
        </authorList>
    </citation>
    <scope>NUCLEOTIDE SEQUENCE</scope>
    <source>
        <strain evidence="2">CCFEE 5200</strain>
    </source>
</reference>
<dbReference type="PANTHER" id="PTHR28272">
    <property type="entry name" value="RIBONUCLEASES P/MRP PROTEIN SUBUNIT POP3"/>
    <property type="match status" value="1"/>
</dbReference>
<dbReference type="InterPro" id="IPR013241">
    <property type="entry name" value="RNase_P_Pop3"/>
</dbReference>
<dbReference type="GO" id="GO:0005829">
    <property type="term" value="C:cytosol"/>
    <property type="evidence" value="ECO:0007669"/>
    <property type="project" value="TreeGrafter"/>
</dbReference>
<sequence length="228" mass="24784">MTSSFSSFLLSRLGEANPQHPRSKGKRSRKRKRQSPGSKTISPNPETAKSDPENLKIPKKIIRDQSLHSPNPDPHILIGFNAVTQHLEALSATSAQHLSLFRLAEVKAEKQPPIRHIFAVFLLRPLDELIYAHLPTLCYTASLAHPKLPATRLVLLDDSAETQIAGALGLARVSVLAILEPEAGSSEVAVPGMDSLMAYVREHVVVMGAGWLADAVSAKWLGTKVDVT</sequence>
<protein>
    <submittedName>
        <fullName evidence="2">RNase P and RNase MRP subunit</fullName>
        <ecNumber evidence="2">3.1.26.5</ecNumber>
    </submittedName>
</protein>
<name>A0AAN6K8U7_9PEZI</name>
<feature type="compositionally biased region" description="Low complexity" evidence="1">
    <location>
        <begin position="1"/>
        <end position="11"/>
    </location>
</feature>
<dbReference type="GO" id="GO:0004526">
    <property type="term" value="F:ribonuclease P activity"/>
    <property type="evidence" value="ECO:0007669"/>
    <property type="project" value="UniProtKB-EC"/>
</dbReference>
<dbReference type="GO" id="GO:0005655">
    <property type="term" value="C:nucleolar ribonuclease P complex"/>
    <property type="evidence" value="ECO:0007669"/>
    <property type="project" value="TreeGrafter"/>
</dbReference>
<feature type="compositionally biased region" description="Basic and acidic residues" evidence="1">
    <location>
        <begin position="48"/>
        <end position="57"/>
    </location>
</feature>
<dbReference type="EMBL" id="JAUJLE010000188">
    <property type="protein sequence ID" value="KAK0970281.1"/>
    <property type="molecule type" value="Genomic_DNA"/>
</dbReference>
<keyword evidence="3" id="KW-1185">Reference proteome</keyword>
<evidence type="ECO:0000313" key="2">
    <source>
        <dbReference type="EMBL" id="KAK0970281.1"/>
    </source>
</evidence>
<accession>A0AAN6K8U7</accession>
<dbReference type="AlphaFoldDB" id="A0AAN6K8U7"/>